<evidence type="ECO:0000313" key="1">
    <source>
        <dbReference type="EMBL" id="VEL43309.1"/>
    </source>
</evidence>
<comment type="caution">
    <text evidence="1">The sequence shown here is derived from an EMBL/GenBank/DDBJ whole genome shotgun (WGS) entry which is preliminary data.</text>
</comment>
<dbReference type="Proteomes" id="UP000784294">
    <property type="component" value="Unassembled WGS sequence"/>
</dbReference>
<gene>
    <name evidence="1" type="ORF">PXEA_LOCUS36749</name>
</gene>
<dbReference type="AlphaFoldDB" id="A0A3S5C926"/>
<keyword evidence="2" id="KW-1185">Reference proteome</keyword>
<feature type="non-terminal residue" evidence="1">
    <location>
        <position position="1"/>
    </location>
</feature>
<proteinExistence type="predicted"/>
<organism evidence="1 2">
    <name type="scientific">Protopolystoma xenopodis</name>
    <dbReference type="NCBI Taxonomy" id="117903"/>
    <lineage>
        <taxon>Eukaryota</taxon>
        <taxon>Metazoa</taxon>
        <taxon>Spiralia</taxon>
        <taxon>Lophotrochozoa</taxon>
        <taxon>Platyhelminthes</taxon>
        <taxon>Monogenea</taxon>
        <taxon>Polyopisthocotylea</taxon>
        <taxon>Polystomatidea</taxon>
        <taxon>Polystomatidae</taxon>
        <taxon>Protopolystoma</taxon>
    </lineage>
</organism>
<sequence>MLTTTAYIIKWSPSTSNHHSQHESNPGRSFQMNHVISKSIELQSISLLTKLLLLSTSHTSISPSVATTLLHQLESLLPTDTPLLHLPGILALRVCLHMLACPTGSSYPSDYSGLTFTGINSAKDIIQSTLKAHADGAFGGIYYPLLLNVCGRFFLRHNCPQEAAVLLEKELALLDTDSKEF</sequence>
<reference evidence="1" key="1">
    <citation type="submission" date="2018-11" db="EMBL/GenBank/DDBJ databases">
        <authorList>
            <consortium name="Pathogen Informatics"/>
        </authorList>
    </citation>
    <scope>NUCLEOTIDE SEQUENCE</scope>
</reference>
<protein>
    <submittedName>
        <fullName evidence="1">Uncharacterized protein</fullName>
    </submittedName>
</protein>
<name>A0A3S5C926_9PLAT</name>
<accession>A0A3S5C926</accession>
<evidence type="ECO:0000313" key="2">
    <source>
        <dbReference type="Proteomes" id="UP000784294"/>
    </source>
</evidence>
<dbReference type="EMBL" id="CAAALY010280329">
    <property type="protein sequence ID" value="VEL43309.1"/>
    <property type="molecule type" value="Genomic_DNA"/>
</dbReference>